<dbReference type="PANTHER" id="PTHR35290">
    <property type="entry name" value="PROTEIN CASPARIAN STRIP INTEGRITY FACTOR 1-RELATED"/>
    <property type="match status" value="1"/>
</dbReference>
<dbReference type="AlphaFoldDB" id="A0AAD7M221"/>
<comment type="caution">
    <text evidence="1">The sequence shown here is derived from an EMBL/GenBank/DDBJ whole genome shotgun (WGS) entry which is preliminary data.</text>
</comment>
<protein>
    <submittedName>
        <fullName evidence="1">Protein CASPARIAN STRIP INTEGRITY FACTOR 1</fullName>
    </submittedName>
</protein>
<evidence type="ECO:0000313" key="1">
    <source>
        <dbReference type="EMBL" id="KAJ7967285.1"/>
    </source>
</evidence>
<dbReference type="InterPro" id="IPR038974">
    <property type="entry name" value="CIF1/2"/>
</dbReference>
<dbReference type="KEGG" id="qsa:O6P43_011569"/>
<dbReference type="PANTHER" id="PTHR35290:SF2">
    <property type="entry name" value="PROTEIN CASPARIAN STRIP INTEGRITY FACTOR 1"/>
    <property type="match status" value="1"/>
</dbReference>
<reference evidence="1" key="1">
    <citation type="journal article" date="2023" name="Science">
        <title>Elucidation of the pathway for biosynthesis of saponin adjuvants from the soapbark tree.</title>
        <authorList>
            <person name="Reed J."/>
            <person name="Orme A."/>
            <person name="El-Demerdash A."/>
            <person name="Owen C."/>
            <person name="Martin L.B.B."/>
            <person name="Misra R.C."/>
            <person name="Kikuchi S."/>
            <person name="Rejzek M."/>
            <person name="Martin A.C."/>
            <person name="Harkess A."/>
            <person name="Leebens-Mack J."/>
            <person name="Louveau T."/>
            <person name="Stephenson M.J."/>
            <person name="Osbourn A."/>
        </authorList>
    </citation>
    <scope>NUCLEOTIDE SEQUENCE</scope>
    <source>
        <strain evidence="1">S10</strain>
    </source>
</reference>
<keyword evidence="2" id="KW-1185">Reference proteome</keyword>
<proteinExistence type="predicted"/>
<gene>
    <name evidence="1" type="ORF">O6P43_011569</name>
</gene>
<sequence>MREKTYIDLKRESIKLDRDIMDLMLLIKKYSLLFLLISGSLLSTFFADRKSKFVDELAGDVKATQEQERISMKALHDEEASSIHERLLKMNTKDYGRYDPAPALVKPPFKLIPN</sequence>
<dbReference type="EMBL" id="JARAOO010000005">
    <property type="protein sequence ID" value="KAJ7967285.1"/>
    <property type="molecule type" value="Genomic_DNA"/>
</dbReference>
<accession>A0AAD7M221</accession>
<organism evidence="1 2">
    <name type="scientific">Quillaja saponaria</name>
    <name type="common">Soap bark tree</name>
    <dbReference type="NCBI Taxonomy" id="32244"/>
    <lineage>
        <taxon>Eukaryota</taxon>
        <taxon>Viridiplantae</taxon>
        <taxon>Streptophyta</taxon>
        <taxon>Embryophyta</taxon>
        <taxon>Tracheophyta</taxon>
        <taxon>Spermatophyta</taxon>
        <taxon>Magnoliopsida</taxon>
        <taxon>eudicotyledons</taxon>
        <taxon>Gunneridae</taxon>
        <taxon>Pentapetalae</taxon>
        <taxon>rosids</taxon>
        <taxon>fabids</taxon>
        <taxon>Fabales</taxon>
        <taxon>Quillajaceae</taxon>
        <taxon>Quillaja</taxon>
    </lineage>
</organism>
<name>A0AAD7M221_QUISA</name>
<evidence type="ECO:0000313" key="2">
    <source>
        <dbReference type="Proteomes" id="UP001163823"/>
    </source>
</evidence>
<dbReference type="Proteomes" id="UP001163823">
    <property type="component" value="Chromosome 5"/>
</dbReference>